<evidence type="ECO:0000313" key="9">
    <source>
        <dbReference type="EMBL" id="MCJ2542424.1"/>
    </source>
</evidence>
<dbReference type="RefSeq" id="WP_244349690.1">
    <property type="nucleotide sequence ID" value="NZ_JAFIRA010000010.1"/>
</dbReference>
<keyword evidence="5 8" id="KW-1278">Translocase</keyword>
<organism evidence="9 10">
    <name type="scientific">Thermostichus vulcanus str. 'Rupite'</name>
    <dbReference type="NCBI Taxonomy" id="2813851"/>
    <lineage>
        <taxon>Bacteria</taxon>
        <taxon>Bacillati</taxon>
        <taxon>Cyanobacteriota</taxon>
        <taxon>Cyanophyceae</taxon>
        <taxon>Thermostichales</taxon>
        <taxon>Thermostichaceae</taxon>
        <taxon>Thermostichus</taxon>
    </lineage>
</organism>
<keyword evidence="6 8" id="KW-0520">NAD</keyword>
<evidence type="ECO:0000256" key="8">
    <source>
        <dbReference type="HAMAP-Rule" id="MF_01354"/>
    </source>
</evidence>
<keyword evidence="1 8" id="KW-0813">Transport</keyword>
<comment type="subcellular location">
    <subcellularLocation>
        <location evidence="8">Cellular thylakoid membrane</location>
        <topology evidence="8">Peripheral membrane protein</topology>
        <orientation evidence="8">Cytoplasmic side</orientation>
    </subcellularLocation>
</comment>
<comment type="catalytic activity">
    <reaction evidence="8">
        <text>a plastoquinone + NADH + (n+1) H(+)(in) = a plastoquinol + NAD(+) + n H(+)(out)</text>
        <dbReference type="Rhea" id="RHEA:42608"/>
        <dbReference type="Rhea" id="RHEA-COMP:9561"/>
        <dbReference type="Rhea" id="RHEA-COMP:9562"/>
        <dbReference type="ChEBI" id="CHEBI:15378"/>
        <dbReference type="ChEBI" id="CHEBI:17757"/>
        <dbReference type="ChEBI" id="CHEBI:57540"/>
        <dbReference type="ChEBI" id="CHEBI:57945"/>
        <dbReference type="ChEBI" id="CHEBI:62192"/>
    </reaction>
</comment>
<evidence type="ECO:0000256" key="1">
    <source>
        <dbReference type="ARBA" id="ARBA00022448"/>
    </source>
</evidence>
<keyword evidence="10" id="KW-1185">Reference proteome</keyword>
<evidence type="ECO:0000256" key="5">
    <source>
        <dbReference type="ARBA" id="ARBA00022967"/>
    </source>
</evidence>
<keyword evidence="8" id="KW-0793">Thylakoid</keyword>
<comment type="caution">
    <text evidence="9">The sequence shown here is derived from an EMBL/GenBank/DDBJ whole genome shotgun (WGS) entry which is preliminary data.</text>
</comment>
<proteinExistence type="inferred from homology"/>
<keyword evidence="4 8" id="KW-0618">Plastoquinone</keyword>
<dbReference type="Proteomes" id="UP000830835">
    <property type="component" value="Unassembled WGS sequence"/>
</dbReference>
<keyword evidence="2 8" id="KW-0874">Quinone</keyword>
<evidence type="ECO:0000256" key="7">
    <source>
        <dbReference type="ARBA" id="ARBA00023136"/>
    </source>
</evidence>
<protein>
    <recommendedName>
        <fullName evidence="8">NAD(P)H-quinone oxidoreductase subunit O</fullName>
        <ecNumber evidence="8">7.1.1.-</ecNumber>
    </recommendedName>
    <alternativeName>
        <fullName evidence="8">NAD(P)H dehydrogenase I subunit O</fullName>
        <shortName evidence="8">NDH-1 subunit O</shortName>
        <shortName evidence="8">NDH-O</shortName>
    </alternativeName>
</protein>
<reference evidence="9" key="1">
    <citation type="submission" date="2021-02" db="EMBL/GenBank/DDBJ databases">
        <title>The CRISPR/cas machinery reduction and long-range gene transfer in the hot spring cyanobacterium Synechococcus.</title>
        <authorList>
            <person name="Dvorak P."/>
            <person name="Jahodarova E."/>
            <person name="Hasler P."/>
            <person name="Poulickova A."/>
        </authorList>
    </citation>
    <scope>NUCLEOTIDE SEQUENCE</scope>
    <source>
        <strain evidence="9">Rupite</strain>
    </source>
</reference>
<keyword evidence="3 8" id="KW-0521">NADP</keyword>
<dbReference type="HAMAP" id="MF_01354">
    <property type="entry name" value="NDH1_NDH1O"/>
    <property type="match status" value="1"/>
</dbReference>
<evidence type="ECO:0000256" key="3">
    <source>
        <dbReference type="ARBA" id="ARBA00022857"/>
    </source>
</evidence>
<gene>
    <name evidence="8" type="primary">ndhO</name>
    <name evidence="9" type="ORF">JX360_05805</name>
</gene>
<accession>A0ABT0C9G7</accession>
<evidence type="ECO:0000313" key="10">
    <source>
        <dbReference type="Proteomes" id="UP000830835"/>
    </source>
</evidence>
<name>A0ABT0C9G7_THEVL</name>
<dbReference type="InterPro" id="IPR020905">
    <property type="entry name" value="NdhO"/>
</dbReference>
<evidence type="ECO:0000256" key="2">
    <source>
        <dbReference type="ARBA" id="ARBA00022719"/>
    </source>
</evidence>
<comment type="catalytic activity">
    <reaction evidence="8">
        <text>a plastoquinone + NADPH + (n+1) H(+)(in) = a plastoquinol + NADP(+) + n H(+)(out)</text>
        <dbReference type="Rhea" id="RHEA:42612"/>
        <dbReference type="Rhea" id="RHEA-COMP:9561"/>
        <dbReference type="Rhea" id="RHEA-COMP:9562"/>
        <dbReference type="ChEBI" id="CHEBI:15378"/>
        <dbReference type="ChEBI" id="CHEBI:17757"/>
        <dbReference type="ChEBI" id="CHEBI:57783"/>
        <dbReference type="ChEBI" id="CHEBI:58349"/>
        <dbReference type="ChEBI" id="CHEBI:62192"/>
    </reaction>
</comment>
<evidence type="ECO:0000256" key="4">
    <source>
        <dbReference type="ARBA" id="ARBA00022957"/>
    </source>
</evidence>
<comment type="subunit">
    <text evidence="8">NDH-1 can be composed of about 15 different subunits; different subcomplexes with different compositions have been identified which probably have different functions.</text>
</comment>
<evidence type="ECO:0000256" key="6">
    <source>
        <dbReference type="ARBA" id="ARBA00023027"/>
    </source>
</evidence>
<comment type="function">
    <text evidence="8">NDH-1 shuttles electrons from an unknown electron donor, via FMN and iron-sulfur (Fe-S) centers, to quinones in the respiratory and/or the photosynthetic chain. The immediate electron acceptor for the enzyme in this species is believed to be plastoquinone. Couples the redox reaction to proton translocation, and thus conserves the redox energy in a proton gradient. Cyanobacterial NDH-1 also plays a role in inorganic carbon-concentration.</text>
</comment>
<dbReference type="Pfam" id="PF11910">
    <property type="entry name" value="NdhO"/>
    <property type="match status" value="1"/>
</dbReference>
<keyword evidence="7 8" id="KW-0472">Membrane</keyword>
<dbReference type="EMBL" id="JAFIRA010000010">
    <property type="protein sequence ID" value="MCJ2542424.1"/>
    <property type="molecule type" value="Genomic_DNA"/>
</dbReference>
<sequence length="72" mass="8007">MAIKRGSLVRAVREHLEGSLEAQASDAFIPNYVFETAGEVVDMKDDYLQIKFGVVPTPTIWLRVDQVEEIGG</sequence>
<dbReference type="EC" id="7.1.1.-" evidence="8"/>
<comment type="similarity">
    <text evidence="8">Belongs to the complex I NdhO subunit family.</text>
</comment>